<evidence type="ECO:0000313" key="2">
    <source>
        <dbReference type="EMBL" id="MDE5413364.1"/>
    </source>
</evidence>
<proteinExistence type="predicted"/>
<keyword evidence="3" id="KW-1185">Reference proteome</keyword>
<reference evidence="2" key="1">
    <citation type="submission" date="2024-05" db="EMBL/GenBank/DDBJ databases">
        <title>Alkalihalobacillus sp. strain MEB203 novel alkaliphilic bacterium from Lonar Lake, India.</title>
        <authorList>
            <person name="Joshi A."/>
            <person name="Thite S."/>
            <person name="Mengade P."/>
        </authorList>
    </citation>
    <scope>NUCLEOTIDE SEQUENCE</scope>
    <source>
        <strain evidence="2">MEB 203</strain>
    </source>
</reference>
<protein>
    <recommendedName>
        <fullName evidence="4">DUF3955 domain-containing protein</fullName>
    </recommendedName>
</protein>
<keyword evidence="1" id="KW-1133">Transmembrane helix</keyword>
<evidence type="ECO:0008006" key="4">
    <source>
        <dbReference type="Google" id="ProtNLM"/>
    </source>
</evidence>
<dbReference type="Proteomes" id="UP001148125">
    <property type="component" value="Unassembled WGS sequence"/>
</dbReference>
<gene>
    <name evidence="2" type="ORF">N7Z68_08190</name>
</gene>
<dbReference type="RefSeq" id="WP_275117981.1">
    <property type="nucleotide sequence ID" value="NZ_JAOTPO010000004.1"/>
</dbReference>
<organism evidence="2 3">
    <name type="scientific">Alkalihalobacterium chitinilyticum</name>
    <dbReference type="NCBI Taxonomy" id="2980103"/>
    <lineage>
        <taxon>Bacteria</taxon>
        <taxon>Bacillati</taxon>
        <taxon>Bacillota</taxon>
        <taxon>Bacilli</taxon>
        <taxon>Bacillales</taxon>
        <taxon>Bacillaceae</taxon>
        <taxon>Alkalihalobacterium</taxon>
    </lineage>
</organism>
<keyword evidence="1" id="KW-0812">Transmembrane</keyword>
<name>A0ABT5VD48_9BACI</name>
<dbReference type="EMBL" id="JAOTPO010000004">
    <property type="protein sequence ID" value="MDE5413364.1"/>
    <property type="molecule type" value="Genomic_DNA"/>
</dbReference>
<evidence type="ECO:0000256" key="1">
    <source>
        <dbReference type="SAM" id="Phobius"/>
    </source>
</evidence>
<sequence>MGELNYKQPMSTKKLMYMIGLFIFGGMLLASIIDSSLYLEKYSAAKLWEFRLFTIGSAAVYYGLVFLMNRKR</sequence>
<accession>A0ABT5VD48</accession>
<comment type="caution">
    <text evidence="2">The sequence shown here is derived from an EMBL/GenBank/DDBJ whole genome shotgun (WGS) entry which is preliminary data.</text>
</comment>
<keyword evidence="1" id="KW-0472">Membrane</keyword>
<feature type="transmembrane region" description="Helical" evidence="1">
    <location>
        <begin position="15"/>
        <end position="38"/>
    </location>
</feature>
<feature type="transmembrane region" description="Helical" evidence="1">
    <location>
        <begin position="50"/>
        <end position="68"/>
    </location>
</feature>
<evidence type="ECO:0000313" key="3">
    <source>
        <dbReference type="Proteomes" id="UP001148125"/>
    </source>
</evidence>